<name>S0FKD1_RUMCE</name>
<dbReference type="RefSeq" id="WP_004629924.1">
    <property type="nucleotide sequence ID" value="NZ_AORV01000065.1"/>
</dbReference>
<evidence type="ECO:0000313" key="2">
    <source>
        <dbReference type="EMBL" id="EMS69649.1"/>
    </source>
</evidence>
<keyword evidence="3" id="KW-1185">Reference proteome</keyword>
<dbReference type="EMBL" id="AORV01000065">
    <property type="protein sequence ID" value="EMS69649.1"/>
    <property type="molecule type" value="Genomic_DNA"/>
</dbReference>
<dbReference type="PATRIC" id="fig|1195236.3.peg.4946"/>
<organism evidence="2 3">
    <name type="scientific">Ruminiclostridium cellobioparum subsp. termitidis CT1112</name>
    <dbReference type="NCBI Taxonomy" id="1195236"/>
    <lineage>
        <taxon>Bacteria</taxon>
        <taxon>Bacillati</taxon>
        <taxon>Bacillota</taxon>
        <taxon>Clostridia</taxon>
        <taxon>Eubacteriales</taxon>
        <taxon>Oscillospiraceae</taxon>
        <taxon>Ruminiclostridium</taxon>
    </lineage>
</organism>
<proteinExistence type="predicted"/>
<dbReference type="InterPro" id="IPR029002">
    <property type="entry name" value="PLPC/GPLD1"/>
</dbReference>
<dbReference type="Proteomes" id="UP000014155">
    <property type="component" value="Unassembled WGS sequence"/>
</dbReference>
<evidence type="ECO:0000313" key="3">
    <source>
        <dbReference type="Proteomes" id="UP000014155"/>
    </source>
</evidence>
<gene>
    <name evidence="2" type="ORF">CTER_4760</name>
</gene>
<feature type="domain" description="Phospholipase C/D" evidence="1">
    <location>
        <begin position="7"/>
        <end position="150"/>
    </location>
</feature>
<accession>S0FKD1</accession>
<dbReference type="STRING" id="1195236.CTER_4760"/>
<sequence>MPSIAAHYYFGQEILKKINRDNSEIGEFIHNYRAVFNLGLQGPDLLFYYKPYMNNKINVLGEEIHFRPARDLVDSAAVNIRQEKSNAALGYLMGLACHFVLDSGLHGEITQYAPDIREHLLLEAEMDRQIIEGNYSSKPHAFNRYQLVKSTNKKWDFLKLVYPQIEARHLKECVNSMGFYLMILFCRWDIKKKLLVFAEGLSGKKGPFTALIVDSKENKHFQPYAKKLCCDMKDMVSDGLLAVENIYETTRYNAPLNCMFNRNFG</sequence>
<dbReference type="AlphaFoldDB" id="S0FKD1"/>
<dbReference type="Pfam" id="PF00882">
    <property type="entry name" value="Zn_dep_PLPC"/>
    <property type="match status" value="1"/>
</dbReference>
<dbReference type="eggNOG" id="COG0770">
    <property type="taxonomic scope" value="Bacteria"/>
</dbReference>
<evidence type="ECO:0000259" key="1">
    <source>
        <dbReference type="Pfam" id="PF00882"/>
    </source>
</evidence>
<protein>
    <recommendedName>
        <fullName evidence="1">Phospholipase C/D domain-containing protein</fullName>
    </recommendedName>
</protein>
<reference evidence="2 3" key="1">
    <citation type="journal article" date="2013" name="Genome Announc.">
        <title>Draft Genome Sequence of the Cellulolytic, Mesophilic, Anaerobic Bacterium Clostridium termitidis Strain CT1112 (DSM 5398).</title>
        <authorList>
            <person name="Lal S."/>
            <person name="Ramachandran U."/>
            <person name="Zhang X."/>
            <person name="Munir R."/>
            <person name="Sparling R."/>
            <person name="Levin D.B."/>
        </authorList>
    </citation>
    <scope>NUCLEOTIDE SEQUENCE [LARGE SCALE GENOMIC DNA]</scope>
    <source>
        <strain evidence="2 3">CT1112</strain>
    </source>
</reference>
<comment type="caution">
    <text evidence="2">The sequence shown here is derived from an EMBL/GenBank/DDBJ whole genome shotgun (WGS) entry which is preliminary data.</text>
</comment>